<dbReference type="InterPro" id="IPR039373">
    <property type="entry name" value="Peptidase_M28B"/>
</dbReference>
<evidence type="ECO:0000313" key="1">
    <source>
        <dbReference type="EMBL" id="VAH76923.1"/>
    </source>
</evidence>
<dbReference type="Proteomes" id="UP000324705">
    <property type="component" value="Chromosome 3B"/>
</dbReference>
<dbReference type="Gramene" id="TRITD3Bv1G118980.1">
    <property type="protein sequence ID" value="TRITD3Bv1G118980.1"/>
    <property type="gene ID" value="TRITD3Bv1G118980"/>
</dbReference>
<dbReference type="PANTHER" id="PTHR10404">
    <property type="entry name" value="N-ACETYLATED-ALPHA-LINKED ACIDIC DIPEPTIDASE"/>
    <property type="match status" value="1"/>
</dbReference>
<dbReference type="PANTHER" id="PTHR10404:SF67">
    <property type="entry name" value="GLUTAMATE CARBOXYPEPTIDASE 2"/>
    <property type="match status" value="1"/>
</dbReference>
<sequence>MAETPDSVLAVDIYCCQIRRLVDRPPPHLARYSNFHLLNVKNNSGLEGLIKMVDLIQTKCNQRGYGFSTDMSEGMILENVFSVWFRLNCCPTVPAQPPNVLCLRRAFFQLLYWFSLHTDIAGRLSKLENKGWRPRRTIISAVGMQKSLRWYVLARMLSDAFSSASVSSKALKNPMPRIGSTEWTEEDMDMLASRGVAYLNVDMSMFGPGSLMPPATPQLDELINEASRMVADPDDPYHTLYDYMAQMSDHESFI</sequence>
<reference evidence="1 2" key="1">
    <citation type="submission" date="2017-09" db="EMBL/GenBank/DDBJ databases">
        <authorList>
            <consortium name="International Durum Wheat Genome Sequencing Consortium (IDWGSC)"/>
            <person name="Milanesi L."/>
        </authorList>
    </citation>
    <scope>NUCLEOTIDE SEQUENCE [LARGE SCALE GENOMIC DNA]</scope>
    <source>
        <strain evidence="2">cv. Svevo</strain>
    </source>
</reference>
<dbReference type="Gene3D" id="3.40.630.10">
    <property type="entry name" value="Zn peptidases"/>
    <property type="match status" value="1"/>
</dbReference>
<keyword evidence="2" id="KW-1185">Reference proteome</keyword>
<organism evidence="1 2">
    <name type="scientific">Triticum turgidum subsp. durum</name>
    <name type="common">Durum wheat</name>
    <name type="synonym">Triticum durum</name>
    <dbReference type="NCBI Taxonomy" id="4567"/>
    <lineage>
        <taxon>Eukaryota</taxon>
        <taxon>Viridiplantae</taxon>
        <taxon>Streptophyta</taxon>
        <taxon>Embryophyta</taxon>
        <taxon>Tracheophyta</taxon>
        <taxon>Spermatophyta</taxon>
        <taxon>Magnoliopsida</taxon>
        <taxon>Liliopsida</taxon>
        <taxon>Poales</taxon>
        <taxon>Poaceae</taxon>
        <taxon>BOP clade</taxon>
        <taxon>Pooideae</taxon>
        <taxon>Triticodae</taxon>
        <taxon>Triticeae</taxon>
        <taxon>Triticinae</taxon>
        <taxon>Triticum</taxon>
    </lineage>
</organism>
<dbReference type="AlphaFoldDB" id="A0A9R1S0W3"/>
<dbReference type="GO" id="GO:0004180">
    <property type="term" value="F:carboxypeptidase activity"/>
    <property type="evidence" value="ECO:0007669"/>
    <property type="project" value="TreeGrafter"/>
</dbReference>
<accession>A0A9R1S0W3</accession>
<protein>
    <submittedName>
        <fullName evidence="1">Uncharacterized protein</fullName>
    </submittedName>
</protein>
<name>A0A9R1S0W3_TRITD</name>
<proteinExistence type="predicted"/>
<dbReference type="EMBL" id="LT934116">
    <property type="protein sequence ID" value="VAH76923.1"/>
    <property type="molecule type" value="Genomic_DNA"/>
</dbReference>
<dbReference type="SUPFAM" id="SSF53187">
    <property type="entry name" value="Zn-dependent exopeptidases"/>
    <property type="match status" value="1"/>
</dbReference>
<evidence type="ECO:0000313" key="2">
    <source>
        <dbReference type="Proteomes" id="UP000324705"/>
    </source>
</evidence>
<gene>
    <name evidence="1" type="ORF">TRITD_3Bv1G118980</name>
</gene>